<gene>
    <name evidence="1" type="ORF">V0288_03950</name>
</gene>
<name>A0AAW9QEN1_9CHRO</name>
<dbReference type="Proteomes" id="UP001328733">
    <property type="component" value="Unassembled WGS sequence"/>
</dbReference>
<proteinExistence type="predicted"/>
<dbReference type="EMBL" id="JBAFSM010000005">
    <property type="protein sequence ID" value="MEG3436262.1"/>
    <property type="molecule type" value="Genomic_DNA"/>
</dbReference>
<organism evidence="1 2">
    <name type="scientific">Pannus brasiliensis CCIBt3594</name>
    <dbReference type="NCBI Taxonomy" id="1427578"/>
    <lineage>
        <taxon>Bacteria</taxon>
        <taxon>Bacillati</taxon>
        <taxon>Cyanobacteriota</taxon>
        <taxon>Cyanophyceae</taxon>
        <taxon>Oscillatoriophycideae</taxon>
        <taxon>Chroococcales</taxon>
        <taxon>Microcystaceae</taxon>
        <taxon>Pannus</taxon>
    </lineage>
</organism>
<dbReference type="AlphaFoldDB" id="A0AAW9QEN1"/>
<reference evidence="1 2" key="1">
    <citation type="submission" date="2024-01" db="EMBL/GenBank/DDBJ databases">
        <title>Genomic insights into the taxonomy and metabolism of the cyanobacterium Pannus brasiliensis CCIBt3594.</title>
        <authorList>
            <person name="Machado M."/>
            <person name="Botero N.B."/>
            <person name="Andreote A.P.D."/>
            <person name="Feitosa A.M.T."/>
            <person name="Popin R."/>
            <person name="Sivonen K."/>
            <person name="Fiore M.F."/>
        </authorList>
    </citation>
    <scope>NUCLEOTIDE SEQUENCE [LARGE SCALE GENOMIC DNA]</scope>
    <source>
        <strain evidence="1 2">CCIBt3594</strain>
    </source>
</reference>
<evidence type="ECO:0000313" key="1">
    <source>
        <dbReference type="EMBL" id="MEG3436262.1"/>
    </source>
</evidence>
<evidence type="ECO:0000313" key="2">
    <source>
        <dbReference type="Proteomes" id="UP001328733"/>
    </source>
</evidence>
<dbReference type="Pfam" id="PF21826">
    <property type="entry name" value="DUF6887"/>
    <property type="match status" value="1"/>
</dbReference>
<dbReference type="InterPro" id="IPR054053">
    <property type="entry name" value="DUF6887"/>
</dbReference>
<protein>
    <submittedName>
        <fullName evidence="1">Uncharacterized protein</fullName>
    </submittedName>
</protein>
<keyword evidence="2" id="KW-1185">Reference proteome</keyword>
<sequence length="61" mass="7315">MTKAQLRAYLLEHREDTEAFHALADRILDNPNLQWHTPEEIDRFPEIFREHPQKENSSSNK</sequence>
<accession>A0AAW9QEN1</accession>
<comment type="caution">
    <text evidence="1">The sequence shown here is derived from an EMBL/GenBank/DDBJ whole genome shotgun (WGS) entry which is preliminary data.</text>
</comment>